<comment type="caution">
    <text evidence="2">The sequence shown here is derived from an EMBL/GenBank/DDBJ whole genome shotgun (WGS) entry which is preliminary data.</text>
</comment>
<dbReference type="AlphaFoldDB" id="A0A9D1M231"/>
<proteinExistence type="inferred from homology"/>
<dbReference type="Pfam" id="PF00480">
    <property type="entry name" value="ROK"/>
    <property type="match status" value="1"/>
</dbReference>
<dbReference type="InterPro" id="IPR043129">
    <property type="entry name" value="ATPase_NBD"/>
</dbReference>
<protein>
    <submittedName>
        <fullName evidence="2">ROK family protein</fullName>
    </submittedName>
</protein>
<dbReference type="PANTHER" id="PTHR18964:SF149">
    <property type="entry name" value="BIFUNCTIONAL UDP-N-ACETYLGLUCOSAMINE 2-EPIMERASE_N-ACETYLMANNOSAMINE KINASE"/>
    <property type="match status" value="1"/>
</dbReference>
<dbReference type="InterPro" id="IPR000600">
    <property type="entry name" value="ROK"/>
</dbReference>
<gene>
    <name evidence="2" type="ORF">IAB70_06515</name>
</gene>
<accession>A0A9D1M231</accession>
<sequence length="274" mass="29829">MKRIRQLKNLCGIDVGCTNIKMVAVIGESSFEKSIPSGDNFSKGELIKAISEFYMSFDYNFEGLGIAFSGCTSDGMQVCNTSLQCLDNLSVYDFAHLNCKNIQLINDSNATALAGLLEYPNAKVLLGITNGTGIGCGIVINGQLFTGANGFAGQIYGNPTVDPNGKIIKNGKICSGSKVLKKLSQNSNQDQKQEIIHQAATYLGIEIVSLIHSFNPDIVYLAGGGFNYPNYLDTLIRFIYQHTYSDFLTNLQIVQTDFSSYSGCFGAMKHLLMK</sequence>
<evidence type="ECO:0000256" key="1">
    <source>
        <dbReference type="ARBA" id="ARBA00006479"/>
    </source>
</evidence>
<evidence type="ECO:0000313" key="3">
    <source>
        <dbReference type="Proteomes" id="UP000824093"/>
    </source>
</evidence>
<comment type="similarity">
    <text evidence="1">Belongs to the ROK (NagC/XylR) family.</text>
</comment>
<reference evidence="2" key="1">
    <citation type="submission" date="2020-10" db="EMBL/GenBank/DDBJ databases">
        <authorList>
            <person name="Gilroy R."/>
        </authorList>
    </citation>
    <scope>NUCLEOTIDE SEQUENCE</scope>
    <source>
        <strain evidence="2">CHK195-15760</strain>
    </source>
</reference>
<name>A0A9D1M231_9FIRM</name>
<organism evidence="2 3">
    <name type="scientific">Candidatus Merdicola faecigallinarum</name>
    <dbReference type="NCBI Taxonomy" id="2840862"/>
    <lineage>
        <taxon>Bacteria</taxon>
        <taxon>Bacillati</taxon>
        <taxon>Bacillota</taxon>
        <taxon>Clostridia</taxon>
        <taxon>Candidatus Merdicola</taxon>
    </lineage>
</organism>
<evidence type="ECO:0000313" key="2">
    <source>
        <dbReference type="EMBL" id="HIU52245.1"/>
    </source>
</evidence>
<dbReference type="EMBL" id="DVNH01000049">
    <property type="protein sequence ID" value="HIU52245.1"/>
    <property type="molecule type" value="Genomic_DNA"/>
</dbReference>
<dbReference type="SUPFAM" id="SSF53067">
    <property type="entry name" value="Actin-like ATPase domain"/>
    <property type="match status" value="1"/>
</dbReference>
<reference evidence="2" key="2">
    <citation type="journal article" date="2021" name="PeerJ">
        <title>Extensive microbial diversity within the chicken gut microbiome revealed by metagenomics and culture.</title>
        <authorList>
            <person name="Gilroy R."/>
            <person name="Ravi A."/>
            <person name="Getino M."/>
            <person name="Pursley I."/>
            <person name="Horton D.L."/>
            <person name="Alikhan N.F."/>
            <person name="Baker D."/>
            <person name="Gharbi K."/>
            <person name="Hall N."/>
            <person name="Watson M."/>
            <person name="Adriaenssens E.M."/>
            <person name="Foster-Nyarko E."/>
            <person name="Jarju S."/>
            <person name="Secka A."/>
            <person name="Antonio M."/>
            <person name="Oren A."/>
            <person name="Chaudhuri R.R."/>
            <person name="La Ragione R."/>
            <person name="Hildebrand F."/>
            <person name="Pallen M.J."/>
        </authorList>
    </citation>
    <scope>NUCLEOTIDE SEQUENCE</scope>
    <source>
        <strain evidence="2">CHK195-15760</strain>
    </source>
</reference>
<dbReference type="Gene3D" id="3.30.420.40">
    <property type="match status" value="3"/>
</dbReference>
<dbReference type="PANTHER" id="PTHR18964">
    <property type="entry name" value="ROK (REPRESSOR, ORF, KINASE) FAMILY"/>
    <property type="match status" value="1"/>
</dbReference>
<dbReference type="CDD" id="cd23763">
    <property type="entry name" value="ASKHA_ATPase_ROK"/>
    <property type="match status" value="1"/>
</dbReference>
<dbReference type="Proteomes" id="UP000824093">
    <property type="component" value="Unassembled WGS sequence"/>
</dbReference>